<organism evidence="1 2">
    <name type="scientific">Arctium lappa</name>
    <name type="common">Greater burdock</name>
    <name type="synonym">Lappa major</name>
    <dbReference type="NCBI Taxonomy" id="4217"/>
    <lineage>
        <taxon>Eukaryota</taxon>
        <taxon>Viridiplantae</taxon>
        <taxon>Streptophyta</taxon>
        <taxon>Embryophyta</taxon>
        <taxon>Tracheophyta</taxon>
        <taxon>Spermatophyta</taxon>
        <taxon>Magnoliopsida</taxon>
        <taxon>eudicotyledons</taxon>
        <taxon>Gunneridae</taxon>
        <taxon>Pentapetalae</taxon>
        <taxon>asterids</taxon>
        <taxon>campanulids</taxon>
        <taxon>Asterales</taxon>
        <taxon>Asteraceae</taxon>
        <taxon>Carduoideae</taxon>
        <taxon>Cardueae</taxon>
        <taxon>Arctiinae</taxon>
        <taxon>Arctium</taxon>
    </lineage>
</organism>
<proteinExistence type="predicted"/>
<protein>
    <submittedName>
        <fullName evidence="1">Uncharacterized protein</fullName>
    </submittedName>
</protein>
<name>A0ACB9BAI6_ARCLA</name>
<accession>A0ACB9BAI6</accession>
<keyword evidence="2" id="KW-1185">Reference proteome</keyword>
<evidence type="ECO:0000313" key="2">
    <source>
        <dbReference type="Proteomes" id="UP001055879"/>
    </source>
</evidence>
<evidence type="ECO:0000313" key="1">
    <source>
        <dbReference type="EMBL" id="KAI3718766.1"/>
    </source>
</evidence>
<reference evidence="1 2" key="2">
    <citation type="journal article" date="2022" name="Mol. Ecol. Resour.">
        <title>The genomes of chicory, endive, great burdock and yacon provide insights into Asteraceae paleo-polyploidization history and plant inulin production.</title>
        <authorList>
            <person name="Fan W."/>
            <person name="Wang S."/>
            <person name="Wang H."/>
            <person name="Wang A."/>
            <person name="Jiang F."/>
            <person name="Liu H."/>
            <person name="Zhao H."/>
            <person name="Xu D."/>
            <person name="Zhang Y."/>
        </authorList>
    </citation>
    <scope>NUCLEOTIDE SEQUENCE [LARGE SCALE GENOMIC DNA]</scope>
    <source>
        <strain evidence="2">cv. Niubang</strain>
    </source>
</reference>
<sequence>MAPEYAMHGQFSVKSDVFSFGVLVLEMVTGQKNQCFRDGENIEDLLSFVSIERLAERDNVKYDRSHIEDGISFSLTLSMPSEPAFFMRSSVDPEMPLLQEYTSSTGSSGLEQFKMSKSRSRSSQYLVNDASISDVVPR</sequence>
<dbReference type="Proteomes" id="UP001055879">
    <property type="component" value="Linkage Group LG06"/>
</dbReference>
<dbReference type="EMBL" id="CM042052">
    <property type="protein sequence ID" value="KAI3718766.1"/>
    <property type="molecule type" value="Genomic_DNA"/>
</dbReference>
<gene>
    <name evidence="1" type="ORF">L6452_19649</name>
</gene>
<reference evidence="2" key="1">
    <citation type="journal article" date="2022" name="Mol. Ecol. Resour.">
        <title>The genomes of chicory, endive, great burdock and yacon provide insights into Asteraceae palaeo-polyploidization history and plant inulin production.</title>
        <authorList>
            <person name="Fan W."/>
            <person name="Wang S."/>
            <person name="Wang H."/>
            <person name="Wang A."/>
            <person name="Jiang F."/>
            <person name="Liu H."/>
            <person name="Zhao H."/>
            <person name="Xu D."/>
            <person name="Zhang Y."/>
        </authorList>
    </citation>
    <scope>NUCLEOTIDE SEQUENCE [LARGE SCALE GENOMIC DNA]</scope>
    <source>
        <strain evidence="2">cv. Niubang</strain>
    </source>
</reference>
<comment type="caution">
    <text evidence="1">The sequence shown here is derived from an EMBL/GenBank/DDBJ whole genome shotgun (WGS) entry which is preliminary data.</text>
</comment>